<evidence type="ECO:0000313" key="2">
    <source>
        <dbReference type="EMBL" id="KAG5400297.1"/>
    </source>
</evidence>
<gene>
    <name evidence="2" type="primary">A04g502630.1_BraROA</name>
    <name evidence="2" type="ORF">IGI04_014904</name>
</gene>
<dbReference type="InterPro" id="IPR003871">
    <property type="entry name" value="RFA1B/D_OB_1st"/>
</dbReference>
<comment type="caution">
    <text evidence="2">The sequence shown here is derived from an EMBL/GenBank/DDBJ whole genome shotgun (WGS) entry which is preliminary data.</text>
</comment>
<dbReference type="CDD" id="cd04480">
    <property type="entry name" value="RPA1_DBD_A_like"/>
    <property type="match status" value="1"/>
</dbReference>
<dbReference type="Proteomes" id="UP000823674">
    <property type="component" value="Chromosome A04"/>
</dbReference>
<keyword evidence="3" id="KW-1185">Reference proteome</keyword>
<accession>A0ABQ7MNM5</accession>
<organism evidence="2 3">
    <name type="scientific">Brassica rapa subsp. trilocularis</name>
    <dbReference type="NCBI Taxonomy" id="1813537"/>
    <lineage>
        <taxon>Eukaryota</taxon>
        <taxon>Viridiplantae</taxon>
        <taxon>Streptophyta</taxon>
        <taxon>Embryophyta</taxon>
        <taxon>Tracheophyta</taxon>
        <taxon>Spermatophyta</taxon>
        <taxon>Magnoliopsida</taxon>
        <taxon>eudicotyledons</taxon>
        <taxon>Gunneridae</taxon>
        <taxon>Pentapetalae</taxon>
        <taxon>rosids</taxon>
        <taxon>malvids</taxon>
        <taxon>Brassicales</taxon>
        <taxon>Brassicaceae</taxon>
        <taxon>Brassiceae</taxon>
        <taxon>Brassica</taxon>
    </lineage>
</organism>
<sequence length="244" mass="27734">KIFFSASPVLQTGVPGVRHSTFESLRLGRSSQSISSGLLRFWDSMNFKKDIKFMGITVLFLDEKVSSVIYGFIPAGRANNYMPSLKGGSIVKVDRFEVARCSSMYKITDHPFFIRFISPTIIGEVIKGAPEINLQALTSPKKQIESLFVSSLIRKKQSTRNYLYITVYIVLKSIIKNISYPRFVVKQTQSHQEIRETIPTDTKATTTSPPAHSSCIMKIAYMSNVNRPMILFSYEKYIYSFKTH</sequence>
<evidence type="ECO:0000313" key="3">
    <source>
        <dbReference type="Proteomes" id="UP000823674"/>
    </source>
</evidence>
<protein>
    <recommendedName>
        <fullName evidence="1">Replication protein A 70 kDa DNA-binding subunit B/D first OB fold domain-containing protein</fullName>
    </recommendedName>
</protein>
<reference evidence="2 3" key="1">
    <citation type="submission" date="2021-03" db="EMBL/GenBank/DDBJ databases">
        <authorList>
            <person name="King G.J."/>
            <person name="Bancroft I."/>
            <person name="Baten A."/>
            <person name="Bloomfield J."/>
            <person name="Borpatragohain P."/>
            <person name="He Z."/>
            <person name="Irish N."/>
            <person name="Irwin J."/>
            <person name="Liu K."/>
            <person name="Mauleon R.P."/>
            <person name="Moore J."/>
            <person name="Morris R."/>
            <person name="Ostergaard L."/>
            <person name="Wang B."/>
            <person name="Wells R."/>
        </authorList>
    </citation>
    <scope>NUCLEOTIDE SEQUENCE [LARGE SCALE GENOMIC DNA]</scope>
    <source>
        <strain evidence="2">R-o-18</strain>
        <tissue evidence="2">Leaf</tissue>
    </source>
</reference>
<feature type="domain" description="Replication protein A 70 kDa DNA-binding subunit B/D first OB fold" evidence="1">
    <location>
        <begin position="34"/>
        <end position="122"/>
    </location>
</feature>
<name>A0ABQ7MNM5_BRACM</name>
<dbReference type="EMBL" id="JADBGQ010000004">
    <property type="protein sequence ID" value="KAG5400297.1"/>
    <property type="molecule type" value="Genomic_DNA"/>
</dbReference>
<dbReference type="PANTHER" id="PTHR47165">
    <property type="entry name" value="OS03G0429900 PROTEIN"/>
    <property type="match status" value="1"/>
</dbReference>
<feature type="non-terminal residue" evidence="2">
    <location>
        <position position="1"/>
    </location>
</feature>
<proteinExistence type="predicted"/>
<evidence type="ECO:0000259" key="1">
    <source>
        <dbReference type="Pfam" id="PF02721"/>
    </source>
</evidence>
<dbReference type="Pfam" id="PF02721">
    <property type="entry name" value="DUF223"/>
    <property type="match status" value="1"/>
</dbReference>
<dbReference type="PANTHER" id="PTHR47165:SF4">
    <property type="entry name" value="OS03G0429900 PROTEIN"/>
    <property type="match status" value="1"/>
</dbReference>